<dbReference type="Gene3D" id="1.20.1300.10">
    <property type="entry name" value="Fumarate reductase/succinate dehydrogenase, transmembrane subunit"/>
    <property type="match status" value="1"/>
</dbReference>
<keyword evidence="4" id="KW-0479">Metal-binding</keyword>
<keyword evidence="7 8" id="KW-0472">Membrane</keyword>
<keyword evidence="10" id="KW-1185">Reference proteome</keyword>
<dbReference type="Proteomes" id="UP000001357">
    <property type="component" value="Unassembled WGS sequence"/>
</dbReference>
<dbReference type="RefSeq" id="XP_001745513.1">
    <property type="nucleotide sequence ID" value="XM_001745461.1"/>
</dbReference>
<dbReference type="Pfam" id="PF01127">
    <property type="entry name" value="Sdh_cyt"/>
    <property type="match status" value="1"/>
</dbReference>
<keyword evidence="2" id="KW-0349">Heme</keyword>
<dbReference type="FunCoup" id="A9UYL5">
    <property type="interactions" value="794"/>
</dbReference>
<evidence type="ECO:0000313" key="10">
    <source>
        <dbReference type="Proteomes" id="UP000001357"/>
    </source>
</evidence>
<dbReference type="GO" id="GO:0046872">
    <property type="term" value="F:metal ion binding"/>
    <property type="evidence" value="ECO:0007669"/>
    <property type="project" value="UniProtKB-KW"/>
</dbReference>
<dbReference type="GeneID" id="5890760"/>
<evidence type="ECO:0000256" key="4">
    <source>
        <dbReference type="ARBA" id="ARBA00022723"/>
    </source>
</evidence>
<feature type="transmembrane region" description="Helical" evidence="8">
    <location>
        <begin position="158"/>
        <end position="177"/>
    </location>
</feature>
<dbReference type="PROSITE" id="PS01000">
    <property type="entry name" value="SDH_CYT_1"/>
    <property type="match status" value="1"/>
</dbReference>
<evidence type="ECO:0000256" key="7">
    <source>
        <dbReference type="ARBA" id="ARBA00023136"/>
    </source>
</evidence>
<proteinExistence type="predicted"/>
<evidence type="ECO:0000313" key="9">
    <source>
        <dbReference type="EMBL" id="EDQ89484.1"/>
    </source>
</evidence>
<dbReference type="AlphaFoldDB" id="A9UYL5"/>
<gene>
    <name evidence="9" type="ORF">MONBRDRAFT_36951</name>
</gene>
<evidence type="ECO:0000256" key="6">
    <source>
        <dbReference type="ARBA" id="ARBA00023004"/>
    </source>
</evidence>
<dbReference type="GO" id="GO:0006099">
    <property type="term" value="P:tricarboxylic acid cycle"/>
    <property type="evidence" value="ECO:0007669"/>
    <property type="project" value="InterPro"/>
</dbReference>
<keyword evidence="3 8" id="KW-0812">Transmembrane</keyword>
<name>A9UYL5_MONBE</name>
<evidence type="ECO:0000256" key="5">
    <source>
        <dbReference type="ARBA" id="ARBA00022989"/>
    </source>
</evidence>
<evidence type="ECO:0000256" key="3">
    <source>
        <dbReference type="ARBA" id="ARBA00022692"/>
    </source>
</evidence>
<evidence type="ECO:0000256" key="8">
    <source>
        <dbReference type="SAM" id="Phobius"/>
    </source>
</evidence>
<feature type="transmembrane region" description="Helical" evidence="8">
    <location>
        <begin position="117"/>
        <end position="138"/>
    </location>
</feature>
<dbReference type="GO" id="GO:0006121">
    <property type="term" value="P:mitochondrial electron transport, succinate to ubiquinone"/>
    <property type="evidence" value="ECO:0000318"/>
    <property type="project" value="GO_Central"/>
</dbReference>
<protein>
    <recommendedName>
        <fullName evidence="11">Succinate dehydrogenase cytochrome b560 subunit, mitochondrial</fullName>
    </recommendedName>
</protein>
<organism evidence="9 10">
    <name type="scientific">Monosiga brevicollis</name>
    <name type="common">Choanoflagellate</name>
    <dbReference type="NCBI Taxonomy" id="81824"/>
    <lineage>
        <taxon>Eukaryota</taxon>
        <taxon>Choanoflagellata</taxon>
        <taxon>Craspedida</taxon>
        <taxon>Salpingoecidae</taxon>
        <taxon>Monosiga</taxon>
    </lineage>
</organism>
<dbReference type="InterPro" id="IPR018495">
    <property type="entry name" value="Succ_DH_cyt_bsu_CS"/>
</dbReference>
<dbReference type="NCBIfam" id="TIGR02970">
    <property type="entry name" value="succ_dehyd_cytB"/>
    <property type="match status" value="1"/>
</dbReference>
<dbReference type="KEGG" id="mbr:MONBRDRAFT_36951"/>
<dbReference type="eggNOG" id="KOG0449">
    <property type="taxonomic scope" value="Eukaryota"/>
</dbReference>
<evidence type="ECO:0000256" key="2">
    <source>
        <dbReference type="ARBA" id="ARBA00022617"/>
    </source>
</evidence>
<evidence type="ECO:0000256" key="1">
    <source>
        <dbReference type="ARBA" id="ARBA00004141"/>
    </source>
</evidence>
<accession>A9UYL5</accession>
<dbReference type="GO" id="GO:0005739">
    <property type="term" value="C:mitochondrion"/>
    <property type="evidence" value="ECO:0007669"/>
    <property type="project" value="GOC"/>
</dbReference>
<dbReference type="STRING" id="81824.A9UYL5"/>
<keyword evidence="5 8" id="KW-1133">Transmembrane helix</keyword>
<dbReference type="GO" id="GO:0009055">
    <property type="term" value="F:electron transfer activity"/>
    <property type="evidence" value="ECO:0007669"/>
    <property type="project" value="InterPro"/>
</dbReference>
<reference evidence="9 10" key="1">
    <citation type="journal article" date="2008" name="Nature">
        <title>The genome of the choanoflagellate Monosiga brevicollis and the origin of metazoans.</title>
        <authorList>
            <consortium name="JGI Sequencing"/>
            <person name="King N."/>
            <person name="Westbrook M.J."/>
            <person name="Young S.L."/>
            <person name="Kuo A."/>
            <person name="Abedin M."/>
            <person name="Chapman J."/>
            <person name="Fairclough S."/>
            <person name="Hellsten U."/>
            <person name="Isogai Y."/>
            <person name="Letunic I."/>
            <person name="Marr M."/>
            <person name="Pincus D."/>
            <person name="Putnam N."/>
            <person name="Rokas A."/>
            <person name="Wright K.J."/>
            <person name="Zuzow R."/>
            <person name="Dirks W."/>
            <person name="Good M."/>
            <person name="Goodstein D."/>
            <person name="Lemons D."/>
            <person name="Li W."/>
            <person name="Lyons J.B."/>
            <person name="Morris A."/>
            <person name="Nichols S."/>
            <person name="Richter D.J."/>
            <person name="Salamov A."/>
            <person name="Bork P."/>
            <person name="Lim W.A."/>
            <person name="Manning G."/>
            <person name="Miller W.T."/>
            <person name="McGinnis W."/>
            <person name="Shapiro H."/>
            <person name="Tjian R."/>
            <person name="Grigoriev I.V."/>
            <person name="Rokhsar D."/>
        </authorList>
    </citation>
    <scope>NUCLEOTIDE SEQUENCE [LARGE SCALE GENOMIC DNA]</scope>
    <source>
        <strain evidence="10">MX1 / ATCC 50154</strain>
    </source>
</reference>
<dbReference type="PANTHER" id="PTHR10978">
    <property type="entry name" value="SUCCINATE DEHYDROGENASE CYTOCHROME B560 SUBUNIT"/>
    <property type="match status" value="1"/>
</dbReference>
<comment type="subcellular location">
    <subcellularLocation>
        <location evidence="1">Membrane</location>
        <topology evidence="1">Multi-pass membrane protein</topology>
    </subcellularLocation>
</comment>
<dbReference type="GO" id="GO:0045273">
    <property type="term" value="C:respiratory chain complex II (succinate dehydrogenase)"/>
    <property type="evidence" value="ECO:0000318"/>
    <property type="project" value="GO_Central"/>
</dbReference>
<dbReference type="OMA" id="MNGIRHL"/>
<dbReference type="InParanoid" id="A9UYL5"/>
<dbReference type="InterPro" id="IPR014314">
    <property type="entry name" value="Succ_DH_cytb556"/>
</dbReference>
<dbReference type="InterPro" id="IPR034804">
    <property type="entry name" value="SQR/QFR_C/D"/>
</dbReference>
<dbReference type="FunFam" id="1.20.1300.10:FF:000011">
    <property type="entry name" value="Succinate dehydrogenase cytochrome b560 subunit"/>
    <property type="match status" value="1"/>
</dbReference>
<dbReference type="SUPFAM" id="SSF81343">
    <property type="entry name" value="Fumarate reductase respiratory complex transmembrane subunits"/>
    <property type="match status" value="1"/>
</dbReference>
<feature type="transmembrane region" description="Helical" evidence="8">
    <location>
        <begin position="84"/>
        <end position="105"/>
    </location>
</feature>
<dbReference type="CDD" id="cd03499">
    <property type="entry name" value="SQR_TypeC_SdhC"/>
    <property type="match status" value="1"/>
</dbReference>
<evidence type="ECO:0008006" key="11">
    <source>
        <dbReference type="Google" id="ProtNLM"/>
    </source>
</evidence>
<keyword evidence="6" id="KW-0408">Iron</keyword>
<dbReference type="EMBL" id="CH991550">
    <property type="protein sequence ID" value="EDQ89484.1"/>
    <property type="molecule type" value="Genomic_DNA"/>
</dbReference>
<sequence length="178" mass="19343">MASALALLNRSLVRQGVLARSVVASPLLARFQSTKTVDGRTQWVGLTNDQDFFKKNDKLNRPMSPHLTIYRFPLPAILSISHRVSGAALTMAISAAAIGLMVHPLSFYIDAVQAMQLPAACFFTTKTLLAFPFTYHTVNGLRHLFWDTAKGLELGPVYSSGYMMVGLGLVSAVGLAML</sequence>
<dbReference type="InterPro" id="IPR000701">
    <property type="entry name" value="SuccDH_FuR_B_TM-su"/>
</dbReference>
<dbReference type="PANTHER" id="PTHR10978:SF5">
    <property type="entry name" value="SUCCINATE DEHYDROGENASE CYTOCHROME B560 SUBUNIT, MITOCHONDRIAL"/>
    <property type="match status" value="1"/>
</dbReference>
<dbReference type="PROSITE" id="PS01001">
    <property type="entry name" value="SDH_CYT_2"/>
    <property type="match status" value="1"/>
</dbReference>